<dbReference type="SUPFAM" id="SSF46785">
    <property type="entry name" value="Winged helix' DNA-binding domain"/>
    <property type="match status" value="1"/>
</dbReference>
<dbReference type="InterPro" id="IPR000847">
    <property type="entry name" value="LysR_HTH_N"/>
</dbReference>
<gene>
    <name evidence="6" type="ordered locus">Namu_2225</name>
</gene>
<keyword evidence="7" id="KW-1185">Reference proteome</keyword>
<accession>C8XJD7</accession>
<dbReference type="PROSITE" id="PS50931">
    <property type="entry name" value="HTH_LYSR"/>
    <property type="match status" value="1"/>
</dbReference>
<evidence type="ECO:0000256" key="1">
    <source>
        <dbReference type="ARBA" id="ARBA00009437"/>
    </source>
</evidence>
<dbReference type="Gene3D" id="1.10.10.10">
    <property type="entry name" value="Winged helix-like DNA-binding domain superfamily/Winged helix DNA-binding domain"/>
    <property type="match status" value="1"/>
</dbReference>
<keyword evidence="4" id="KW-0804">Transcription</keyword>
<dbReference type="GO" id="GO:0032993">
    <property type="term" value="C:protein-DNA complex"/>
    <property type="evidence" value="ECO:0007669"/>
    <property type="project" value="TreeGrafter"/>
</dbReference>
<proteinExistence type="inferred from homology"/>
<evidence type="ECO:0000313" key="6">
    <source>
        <dbReference type="EMBL" id="ACV78602.1"/>
    </source>
</evidence>
<dbReference type="GO" id="GO:0003677">
    <property type="term" value="F:DNA binding"/>
    <property type="evidence" value="ECO:0007669"/>
    <property type="project" value="UniProtKB-KW"/>
</dbReference>
<dbReference type="InterPro" id="IPR036390">
    <property type="entry name" value="WH_DNA-bd_sf"/>
</dbReference>
<evidence type="ECO:0000256" key="3">
    <source>
        <dbReference type="ARBA" id="ARBA00023125"/>
    </source>
</evidence>
<dbReference type="HOGENOM" id="CLU_039613_6_0_11"/>
<reference evidence="6 7" key="2">
    <citation type="journal article" date="2010" name="Stand. Genomic Sci.">
        <title>Complete genome sequence of Nakamurella multipartita type strain (Y-104).</title>
        <authorList>
            <person name="Tice H."/>
            <person name="Mayilraj S."/>
            <person name="Sims D."/>
            <person name="Lapidus A."/>
            <person name="Nolan M."/>
            <person name="Lucas S."/>
            <person name="Glavina Del Rio T."/>
            <person name="Copeland A."/>
            <person name="Cheng J.F."/>
            <person name="Meincke L."/>
            <person name="Bruce D."/>
            <person name="Goodwin L."/>
            <person name="Pitluck S."/>
            <person name="Ivanova N."/>
            <person name="Mavromatis K."/>
            <person name="Ovchinnikova G."/>
            <person name="Pati A."/>
            <person name="Chen A."/>
            <person name="Palaniappan K."/>
            <person name="Land M."/>
            <person name="Hauser L."/>
            <person name="Chang Y.J."/>
            <person name="Jeffries C.D."/>
            <person name="Detter J.C."/>
            <person name="Brettin T."/>
            <person name="Rohde M."/>
            <person name="Goker M."/>
            <person name="Bristow J."/>
            <person name="Eisen J.A."/>
            <person name="Markowitz V."/>
            <person name="Hugenholtz P."/>
            <person name="Kyrpides N.C."/>
            <person name="Klenk H.P."/>
            <person name="Chen F."/>
        </authorList>
    </citation>
    <scope>NUCLEOTIDE SEQUENCE [LARGE SCALE GENOMIC DNA]</scope>
    <source>
        <strain evidence="7">ATCC 700099 / DSM 44233 / CIP 104796 / JCM 9543 / NBRC 105858 / Y-104</strain>
    </source>
</reference>
<dbReference type="InterPro" id="IPR036388">
    <property type="entry name" value="WH-like_DNA-bd_sf"/>
</dbReference>
<protein>
    <submittedName>
        <fullName evidence="6">Transcriptional regulator, LysR family</fullName>
    </submittedName>
</protein>
<dbReference type="AlphaFoldDB" id="C8XJD7"/>
<evidence type="ECO:0000259" key="5">
    <source>
        <dbReference type="PROSITE" id="PS50931"/>
    </source>
</evidence>
<comment type="similarity">
    <text evidence="1">Belongs to the LysR transcriptional regulatory family.</text>
</comment>
<dbReference type="STRING" id="479431.Namu_2225"/>
<dbReference type="Gene3D" id="3.40.190.10">
    <property type="entry name" value="Periplasmic binding protein-like II"/>
    <property type="match status" value="2"/>
</dbReference>
<dbReference type="OrthoDB" id="4131546at2"/>
<dbReference type="CDD" id="cd08423">
    <property type="entry name" value="PBP2_LTTR_like_6"/>
    <property type="match status" value="1"/>
</dbReference>
<evidence type="ECO:0000256" key="4">
    <source>
        <dbReference type="ARBA" id="ARBA00023163"/>
    </source>
</evidence>
<dbReference type="Pfam" id="PF03466">
    <property type="entry name" value="LysR_substrate"/>
    <property type="match status" value="1"/>
</dbReference>
<dbReference type="RefSeq" id="WP_015747494.1">
    <property type="nucleotide sequence ID" value="NC_013235.1"/>
</dbReference>
<keyword evidence="2" id="KW-0805">Transcription regulation</keyword>
<feature type="domain" description="HTH lysR-type" evidence="5">
    <location>
        <begin position="2"/>
        <end position="59"/>
    </location>
</feature>
<dbReference type="Pfam" id="PF00126">
    <property type="entry name" value="HTH_1"/>
    <property type="match status" value="1"/>
</dbReference>
<dbReference type="Proteomes" id="UP000002218">
    <property type="component" value="Chromosome"/>
</dbReference>
<dbReference type="PANTHER" id="PTHR30346:SF29">
    <property type="entry name" value="LYSR SUBSTRATE-BINDING"/>
    <property type="match status" value="1"/>
</dbReference>
<evidence type="ECO:0000313" key="7">
    <source>
        <dbReference type="Proteomes" id="UP000002218"/>
    </source>
</evidence>
<sequence length="302" mass="32290">MIDVQRLAVLREVARAGSFAGAAAVLRHTPSAVSQQVAALERSAGLVLVERSTRGVRLTEAGRLLVTTADAVHAELTAAERHLTELREQGPPTLTVVTFPSAGEPLLAPALSPITAGRHVDITVIEAEPEQALDAVRDGRADLALLYHFHLPEPPRGWAAAAGPGTYTPLLTEPFRLVVPADHPLVGRPTIDLADFAGDRWIHGWGGPAEVVDALAALAGFRPQVVCRSSDYRFMSALVGAGVGVTLLPALALPERDDVRVLTLDPPPTRYVGAWVPARPWRNPTVEHLLESLRRRAAELSS</sequence>
<dbReference type="GO" id="GO:0003700">
    <property type="term" value="F:DNA-binding transcription factor activity"/>
    <property type="evidence" value="ECO:0007669"/>
    <property type="project" value="InterPro"/>
</dbReference>
<name>C8XJD7_NAKMY</name>
<reference evidence="7" key="1">
    <citation type="submission" date="2009-09" db="EMBL/GenBank/DDBJ databases">
        <title>The complete genome of Nakamurella multipartita DSM 44233.</title>
        <authorList>
            <consortium name="US DOE Joint Genome Institute (JGI-PGF)"/>
            <person name="Lucas S."/>
            <person name="Copeland A."/>
            <person name="Lapidus A."/>
            <person name="Glavina del Rio T."/>
            <person name="Dalin E."/>
            <person name="Tice H."/>
            <person name="Bruce D."/>
            <person name="Goodwin L."/>
            <person name="Pitluck S."/>
            <person name="Kyrpides N."/>
            <person name="Mavromatis K."/>
            <person name="Ivanova N."/>
            <person name="Ovchinnikova G."/>
            <person name="Sims D."/>
            <person name="Meincke L."/>
            <person name="Brettin T."/>
            <person name="Detter J.C."/>
            <person name="Han C."/>
            <person name="Larimer F."/>
            <person name="Land M."/>
            <person name="Hauser L."/>
            <person name="Markowitz V."/>
            <person name="Cheng J.-F."/>
            <person name="Hugenholtz P."/>
            <person name="Woyke T."/>
            <person name="Wu D."/>
            <person name="Klenk H.-P."/>
            <person name="Eisen J.A."/>
        </authorList>
    </citation>
    <scope>NUCLEOTIDE SEQUENCE [LARGE SCALE GENOMIC DNA]</scope>
    <source>
        <strain evidence="7">ATCC 700099 / DSM 44233 / CIP 104796 / JCM 9543 / NBRC 105858 / Y-104</strain>
    </source>
</reference>
<organism evidence="6 7">
    <name type="scientific">Nakamurella multipartita (strain ATCC 700099 / DSM 44233 / CIP 104796 / JCM 9543 / NBRC 105858 / Y-104)</name>
    <name type="common">Microsphaera multipartita</name>
    <dbReference type="NCBI Taxonomy" id="479431"/>
    <lineage>
        <taxon>Bacteria</taxon>
        <taxon>Bacillati</taxon>
        <taxon>Actinomycetota</taxon>
        <taxon>Actinomycetes</taxon>
        <taxon>Nakamurellales</taxon>
        <taxon>Nakamurellaceae</taxon>
        <taxon>Nakamurella</taxon>
    </lineage>
</organism>
<dbReference type="KEGG" id="nml:Namu_2225"/>
<dbReference type="EMBL" id="CP001737">
    <property type="protein sequence ID" value="ACV78602.1"/>
    <property type="molecule type" value="Genomic_DNA"/>
</dbReference>
<dbReference type="InParanoid" id="C8XJD7"/>
<dbReference type="SUPFAM" id="SSF53850">
    <property type="entry name" value="Periplasmic binding protein-like II"/>
    <property type="match status" value="1"/>
</dbReference>
<dbReference type="InterPro" id="IPR005119">
    <property type="entry name" value="LysR_subst-bd"/>
</dbReference>
<evidence type="ECO:0000256" key="2">
    <source>
        <dbReference type="ARBA" id="ARBA00023015"/>
    </source>
</evidence>
<dbReference type="PANTHER" id="PTHR30346">
    <property type="entry name" value="TRANSCRIPTIONAL DUAL REGULATOR HCAR-RELATED"/>
    <property type="match status" value="1"/>
</dbReference>
<dbReference type="eggNOG" id="COG0583">
    <property type="taxonomic scope" value="Bacteria"/>
</dbReference>
<keyword evidence="3" id="KW-0238">DNA-binding</keyword>